<comment type="caution">
    <text evidence="2">The sequence shown here is derived from an EMBL/GenBank/DDBJ whole genome shotgun (WGS) entry which is preliminary data.</text>
</comment>
<feature type="domain" description="EF-hand" evidence="1">
    <location>
        <begin position="514"/>
        <end position="539"/>
    </location>
</feature>
<keyword evidence="3" id="KW-1185">Reference proteome</keyword>
<gene>
    <name evidence="2" type="ORF">Ssi02_58240</name>
</gene>
<dbReference type="GO" id="GO:0005509">
    <property type="term" value="F:calcium ion binding"/>
    <property type="evidence" value="ECO:0007669"/>
    <property type="project" value="InterPro"/>
</dbReference>
<proteinExistence type="predicted"/>
<sequence length="736" mass="80353">MTSPEFSGVKQPDFDTMTGKHTEAAGRLEQLAQTLYGELQNAGLDTSPALRIRELAARVGKQAADLRRRQTLIRELEREKITFGTSRAEGSFLEMPDTLNASQGLLDASLAAGAAFKFNAGDGKALALLEKYADRVNDPDFTKVFLQRLGAKGITQLPAAMAARLRQALNEGDTKTKEHLSPQSKRALTMLSKALAAGTDPKNKSYMGDDFLRDLARQGRAEHSAGPTKYAGYQAQALIWRAHDGKPPFSEKFMQVVGADAVAYEKEEYKGRWDASKDPLGQVFNGRQVPLYNLAGALGLGTLMRPGAIATRPGAPVRSSVIADLLHAAGSSKDATRALLSFTPPGWKETVLTHMLTTRLGAFEYAGERGPFSDLLTTGLTGQDQISRNLASDLTKAVADQIRGAVGRDENGNLRITNRAVFERLEHLGRPLGMALAANIDQLSRLLHLRDTFGKVDATDMSYALVLATRDDVAYDALIRAQTEHMKAALNGVPPVGLDKSNLKEFGFTMADLKKFDFDEDGRVDRTDVKQFLIDNAVAEARPFSHIVEIRRQSLIAAGLDHKTASEEVRIMVRDTIGLLPVPYADRVGTAFDNVFGKLVVNGYEKLAGVGYDEIAKQVAKQTAAHNLSLDQAYRTLADDRTGVERIMEQTIGTAMLMKGMLEDDALKDAGFLIGDPPQMKPFAAMSPAEYKSFLELARNNVGSRDLFDRFSNTYRRTSDVNDLLDLRISQPGGGK</sequence>
<dbReference type="PROSITE" id="PS00018">
    <property type="entry name" value="EF_HAND_1"/>
    <property type="match status" value="1"/>
</dbReference>
<dbReference type="Proteomes" id="UP000606172">
    <property type="component" value="Unassembled WGS sequence"/>
</dbReference>
<accession>A0A919RKR7</accession>
<dbReference type="InterPro" id="IPR018247">
    <property type="entry name" value="EF_Hand_1_Ca_BS"/>
</dbReference>
<evidence type="ECO:0000313" key="3">
    <source>
        <dbReference type="Proteomes" id="UP000606172"/>
    </source>
</evidence>
<protein>
    <recommendedName>
        <fullName evidence="1">EF-hand domain-containing protein</fullName>
    </recommendedName>
</protein>
<dbReference type="PROSITE" id="PS50222">
    <property type="entry name" value="EF_HAND_2"/>
    <property type="match status" value="1"/>
</dbReference>
<name>A0A919RKR7_9ACTN</name>
<dbReference type="EMBL" id="BOOW01000037">
    <property type="protein sequence ID" value="GII95593.1"/>
    <property type="molecule type" value="Genomic_DNA"/>
</dbReference>
<dbReference type="InterPro" id="IPR002048">
    <property type="entry name" value="EF_hand_dom"/>
</dbReference>
<dbReference type="AlphaFoldDB" id="A0A919RKR7"/>
<evidence type="ECO:0000259" key="1">
    <source>
        <dbReference type="PROSITE" id="PS50222"/>
    </source>
</evidence>
<evidence type="ECO:0000313" key="2">
    <source>
        <dbReference type="EMBL" id="GII95593.1"/>
    </source>
</evidence>
<organism evidence="2 3">
    <name type="scientific">Sinosporangium siamense</name>
    <dbReference type="NCBI Taxonomy" id="1367973"/>
    <lineage>
        <taxon>Bacteria</taxon>
        <taxon>Bacillati</taxon>
        <taxon>Actinomycetota</taxon>
        <taxon>Actinomycetes</taxon>
        <taxon>Streptosporangiales</taxon>
        <taxon>Streptosporangiaceae</taxon>
        <taxon>Sinosporangium</taxon>
    </lineage>
</organism>
<reference evidence="2" key="1">
    <citation type="submission" date="2021-01" db="EMBL/GenBank/DDBJ databases">
        <title>Whole genome shotgun sequence of Sinosporangium siamense NBRC 109515.</title>
        <authorList>
            <person name="Komaki H."/>
            <person name="Tamura T."/>
        </authorList>
    </citation>
    <scope>NUCLEOTIDE SEQUENCE</scope>
    <source>
        <strain evidence="2">NBRC 109515</strain>
    </source>
</reference>